<evidence type="ECO:0000313" key="1">
    <source>
        <dbReference type="EMBL" id="QJI02930.1"/>
    </source>
</evidence>
<accession>A0A6M3XYD5</accession>
<dbReference type="EMBL" id="MT145043">
    <property type="protein sequence ID" value="QJI02930.1"/>
    <property type="molecule type" value="Genomic_DNA"/>
</dbReference>
<dbReference type="AlphaFoldDB" id="A0A6M3XYD5"/>
<reference evidence="1" key="1">
    <citation type="submission" date="2020-03" db="EMBL/GenBank/DDBJ databases">
        <title>The deep terrestrial virosphere.</title>
        <authorList>
            <person name="Holmfeldt K."/>
            <person name="Nilsson E."/>
            <person name="Simone D."/>
            <person name="Lopez-Fernandez M."/>
            <person name="Wu X."/>
            <person name="de Brujin I."/>
            <person name="Lundin D."/>
            <person name="Andersson A."/>
            <person name="Bertilsson S."/>
            <person name="Dopson M."/>
        </authorList>
    </citation>
    <scope>NUCLEOTIDE SEQUENCE</scope>
    <source>
        <strain evidence="1">TM448B03818</strain>
    </source>
</reference>
<sequence length="68" mass="8061">MKIKCRKSKVDNEMVEILQDYRGRTHLYAVAHEDLLWDPTNSHDPDSMLQRMNRGETITLNVEMVEEE</sequence>
<protein>
    <submittedName>
        <fullName evidence="1">Uncharacterized protein</fullName>
    </submittedName>
</protein>
<organism evidence="1">
    <name type="scientific">viral metagenome</name>
    <dbReference type="NCBI Taxonomy" id="1070528"/>
    <lineage>
        <taxon>unclassified sequences</taxon>
        <taxon>metagenomes</taxon>
        <taxon>organismal metagenomes</taxon>
    </lineage>
</organism>
<name>A0A6M3XYD5_9ZZZZ</name>
<proteinExistence type="predicted"/>
<gene>
    <name evidence="1" type="ORF">TM448B03818_0010</name>
</gene>